<evidence type="ECO:0000256" key="1">
    <source>
        <dbReference type="ARBA" id="ARBA00001946"/>
    </source>
</evidence>
<keyword evidence="3" id="KW-0378">Hydrolase</keyword>
<keyword evidence="9" id="KW-1185">Reference proteome</keyword>
<reference evidence="7 8" key="1">
    <citation type="submission" date="2019-07" db="EMBL/GenBank/DDBJ databases">
        <title>Paenibacillus thiaminolyticus NRRL B-4156.</title>
        <authorList>
            <person name="Hehnly C."/>
            <person name="Zhang L."/>
        </authorList>
    </citation>
    <scope>NUCLEOTIDE SEQUENCE [LARGE SCALE GENOMIC DNA]</scope>
    <source>
        <strain evidence="7 8">NRRL B-4156</strain>
    </source>
</reference>
<dbReference type="SUPFAM" id="SSF88713">
    <property type="entry name" value="Glycoside hydrolase/deacetylase"/>
    <property type="match status" value="1"/>
</dbReference>
<gene>
    <name evidence="7" type="ORF">FLT43_18360</name>
    <name evidence="6" type="ORF">M5W83_13295</name>
</gene>
<name>A0AAP9J3R3_PANTH</name>
<dbReference type="Proteomes" id="UP001209276">
    <property type="component" value="Unassembled WGS sequence"/>
</dbReference>
<dbReference type="GO" id="GO:0046872">
    <property type="term" value="F:metal ion binding"/>
    <property type="evidence" value="ECO:0007669"/>
    <property type="project" value="UniProtKB-KW"/>
</dbReference>
<evidence type="ECO:0000256" key="2">
    <source>
        <dbReference type="ARBA" id="ARBA00022723"/>
    </source>
</evidence>
<evidence type="ECO:0000256" key="4">
    <source>
        <dbReference type="ARBA" id="ARBA00022842"/>
    </source>
</evidence>
<protein>
    <submittedName>
        <fullName evidence="7">ChbG/HpnK family deacetylase</fullName>
    </submittedName>
</protein>
<proteinExistence type="predicted"/>
<dbReference type="AlphaFoldDB" id="A0AAP9J3R3"/>
<dbReference type="EMBL" id="JAMDMM010000024">
    <property type="protein sequence ID" value="MCY9608117.1"/>
    <property type="molecule type" value="Genomic_DNA"/>
</dbReference>
<dbReference type="Gene3D" id="3.20.20.370">
    <property type="entry name" value="Glycoside hydrolase/deacetylase"/>
    <property type="match status" value="1"/>
</dbReference>
<dbReference type="Pfam" id="PF04794">
    <property type="entry name" value="YdjC"/>
    <property type="match status" value="1"/>
</dbReference>
<reference evidence="6 9" key="2">
    <citation type="submission" date="2022-05" db="EMBL/GenBank/DDBJ databases">
        <title>Genome Sequencing of Bee-Associated Microbes.</title>
        <authorList>
            <person name="Dunlap C."/>
        </authorList>
    </citation>
    <scope>NUCLEOTIDE SEQUENCE [LARGE SCALE GENOMIC DNA]</scope>
    <source>
        <strain evidence="6 9">NRRL B-14613</strain>
    </source>
</reference>
<dbReference type="GO" id="GO:0016787">
    <property type="term" value="F:hydrolase activity"/>
    <property type="evidence" value="ECO:0007669"/>
    <property type="project" value="UniProtKB-KW"/>
</dbReference>
<dbReference type="PANTHER" id="PTHR31609:SF1">
    <property type="entry name" value="CARBOHYDRATE DEACETYLASE"/>
    <property type="match status" value="1"/>
</dbReference>
<evidence type="ECO:0000313" key="8">
    <source>
        <dbReference type="Proteomes" id="UP000315377"/>
    </source>
</evidence>
<keyword evidence="2" id="KW-0479">Metal-binding</keyword>
<dbReference type="GO" id="GO:0005975">
    <property type="term" value="P:carbohydrate metabolic process"/>
    <property type="evidence" value="ECO:0007669"/>
    <property type="project" value="InterPro"/>
</dbReference>
<dbReference type="InterPro" id="IPR011330">
    <property type="entry name" value="Glyco_hydro/deAcase_b/a-brl"/>
</dbReference>
<dbReference type="EMBL" id="CP041405">
    <property type="protein sequence ID" value="QDM45218.1"/>
    <property type="molecule type" value="Genomic_DNA"/>
</dbReference>
<sequence>MEAHSFGTVTSSSLMANMPAFQQAVGWALRTPSLGVGLHFNLTCGTAIAPPECVPSLAGGDGSFSGQRHVWREAEIEVELNHQFNKLVTAGIMPTHLDSHHHTHLEVPQVYAVMKSFAQQRNIPMRLHPWSNDPIRRPLRTDRLIMATYDADDGLTRLLHHIHHLHEGTTEIMCHPRYLENDHPRGIEPEAKDGELRALTSPILQYAIRVQRSDLSTLDMWLECHRLRERHARRMPLLVFQVPGDV</sequence>
<dbReference type="PANTHER" id="PTHR31609">
    <property type="entry name" value="YDJC DEACETYLASE FAMILY MEMBER"/>
    <property type="match status" value="1"/>
</dbReference>
<organism evidence="7 8">
    <name type="scientific">Paenibacillus thiaminolyticus</name>
    <name type="common">Bacillus thiaminolyticus</name>
    <dbReference type="NCBI Taxonomy" id="49283"/>
    <lineage>
        <taxon>Bacteria</taxon>
        <taxon>Bacillati</taxon>
        <taxon>Bacillota</taxon>
        <taxon>Bacilli</taxon>
        <taxon>Bacillales</taxon>
        <taxon>Paenibacillaceae</taxon>
        <taxon>Paenibacillus</taxon>
    </lineage>
</organism>
<accession>A0AAP9J3R3</accession>
<evidence type="ECO:0000313" key="9">
    <source>
        <dbReference type="Proteomes" id="UP001209276"/>
    </source>
</evidence>
<keyword evidence="5" id="KW-0119">Carbohydrate metabolism</keyword>
<dbReference type="Proteomes" id="UP000315377">
    <property type="component" value="Chromosome"/>
</dbReference>
<dbReference type="InterPro" id="IPR006879">
    <property type="entry name" value="YdjC-like"/>
</dbReference>
<evidence type="ECO:0000256" key="5">
    <source>
        <dbReference type="ARBA" id="ARBA00023277"/>
    </source>
</evidence>
<dbReference type="GO" id="GO:0019213">
    <property type="term" value="F:deacetylase activity"/>
    <property type="evidence" value="ECO:0007669"/>
    <property type="project" value="TreeGrafter"/>
</dbReference>
<evidence type="ECO:0000256" key="3">
    <source>
        <dbReference type="ARBA" id="ARBA00022801"/>
    </source>
</evidence>
<evidence type="ECO:0000313" key="7">
    <source>
        <dbReference type="EMBL" id="QDM45218.1"/>
    </source>
</evidence>
<keyword evidence="4" id="KW-0460">Magnesium</keyword>
<comment type="cofactor">
    <cofactor evidence="1">
        <name>Mg(2+)</name>
        <dbReference type="ChEBI" id="CHEBI:18420"/>
    </cofactor>
</comment>
<evidence type="ECO:0000313" key="6">
    <source>
        <dbReference type="EMBL" id="MCY9608117.1"/>
    </source>
</evidence>